<sequence length="579" mass="64525">MLETKPERDEIDRTTAFIPLPAATDPKTLSPLVDASGKPSRKTANVAARSGSPNAADQIWNAYIELWRGHRESPSDSRIRGFFGLPADADVMITQRRGRVAPNLLDWRPGLFRVWQTDHFEILSRASDLESKRVAEALEREYWVWTQIFFPVWEGRDQIALLAKDWNLDTTTAPEHLATLSPRTRLKSRGRHRVILLADANQYRATIQNAFQETDAAAVAASTGFYSDTQRMSFFFPARDLATLHHEVCHQLFTEASAHATRRRPNSNLALPTATTKDFWLIEGIAGYMESLRYADGLAFVGGWESPRLQLARYQALIAGVPIATLEELRGTRNTIQSQPDLSRWYSQSSLHTHHLMDVAGTDARRDLLKYLVELYSNRLDVSSETDAMIRRFSEEVCSPAQVQRSLRVDDAHLESNSIDGAIGTLCLAGCEISQSGLATQPSLSGLTWCDLSRLPVGDADVRRLISDTVVMDQLSLEATGVSSQVGELLRGATEMRELDLSFTHVDDAIGKSLPQSITTLWLSGSEVTDALVPSLIALPNLKTLDVQRTRITETGLNQLRKANPNLQLNPLRFTVPNQ</sequence>
<evidence type="ECO:0008006" key="4">
    <source>
        <dbReference type="Google" id="ProtNLM"/>
    </source>
</evidence>
<comment type="caution">
    <text evidence="2">The sequence shown here is derived from an EMBL/GenBank/DDBJ whole genome shotgun (WGS) entry which is preliminary data.</text>
</comment>
<protein>
    <recommendedName>
        <fullName evidence="4">Leucine Rich repeats (2 copies)</fullName>
    </recommendedName>
</protein>
<accession>A0ABS8NB73</accession>
<dbReference type="EMBL" id="JAJKFW010000003">
    <property type="protein sequence ID" value="MCC9640805.1"/>
    <property type="molecule type" value="Genomic_DNA"/>
</dbReference>
<feature type="region of interest" description="Disordered" evidence="1">
    <location>
        <begin position="20"/>
        <end position="51"/>
    </location>
</feature>
<dbReference type="InterPro" id="IPR032675">
    <property type="entry name" value="LRR_dom_sf"/>
</dbReference>
<evidence type="ECO:0000313" key="3">
    <source>
        <dbReference type="Proteomes" id="UP001430306"/>
    </source>
</evidence>
<dbReference type="Gene3D" id="3.80.10.10">
    <property type="entry name" value="Ribonuclease Inhibitor"/>
    <property type="match status" value="1"/>
</dbReference>
<proteinExistence type="predicted"/>
<dbReference type="Proteomes" id="UP001430306">
    <property type="component" value="Unassembled WGS sequence"/>
</dbReference>
<name>A0ABS8NB73_9BACT</name>
<gene>
    <name evidence="2" type="ORF">LOC71_00845</name>
</gene>
<reference evidence="2" key="1">
    <citation type="submission" date="2021-11" db="EMBL/GenBank/DDBJ databases">
        <title>Genome sequence.</title>
        <authorList>
            <person name="Sun Q."/>
        </authorList>
    </citation>
    <scope>NUCLEOTIDE SEQUENCE</scope>
    <source>
        <strain evidence="2">JC740</strain>
    </source>
</reference>
<dbReference type="SUPFAM" id="SSF52047">
    <property type="entry name" value="RNI-like"/>
    <property type="match status" value="1"/>
</dbReference>
<evidence type="ECO:0000256" key="1">
    <source>
        <dbReference type="SAM" id="MobiDB-lite"/>
    </source>
</evidence>
<evidence type="ECO:0000313" key="2">
    <source>
        <dbReference type="EMBL" id="MCC9640805.1"/>
    </source>
</evidence>
<organism evidence="2 3">
    <name type="scientific">Rhodopirellula halodulae</name>
    <dbReference type="NCBI Taxonomy" id="2894198"/>
    <lineage>
        <taxon>Bacteria</taxon>
        <taxon>Pseudomonadati</taxon>
        <taxon>Planctomycetota</taxon>
        <taxon>Planctomycetia</taxon>
        <taxon>Pirellulales</taxon>
        <taxon>Pirellulaceae</taxon>
        <taxon>Rhodopirellula</taxon>
    </lineage>
</organism>
<keyword evidence="3" id="KW-1185">Reference proteome</keyword>
<dbReference type="RefSeq" id="WP_230270480.1">
    <property type="nucleotide sequence ID" value="NZ_JAJKFW010000003.1"/>
</dbReference>